<feature type="transmembrane region" description="Helical" evidence="1">
    <location>
        <begin position="43"/>
        <end position="62"/>
    </location>
</feature>
<evidence type="ECO:0000313" key="2">
    <source>
        <dbReference type="EMBL" id="RVD92836.1"/>
    </source>
</evidence>
<keyword evidence="1" id="KW-0472">Membrane</keyword>
<protein>
    <submittedName>
        <fullName evidence="2">Uncharacterized protein</fullName>
    </submittedName>
</protein>
<accession>A0A437APB1</accession>
<feature type="transmembrane region" description="Helical" evidence="1">
    <location>
        <begin position="68"/>
        <end position="88"/>
    </location>
</feature>
<name>A0A437APB1_9MICR</name>
<evidence type="ECO:0000313" key="3">
    <source>
        <dbReference type="Proteomes" id="UP000282876"/>
    </source>
</evidence>
<keyword evidence="1" id="KW-1133">Transmembrane helix</keyword>
<keyword evidence="3" id="KW-1185">Reference proteome</keyword>
<keyword evidence="1" id="KW-0812">Transmembrane</keyword>
<dbReference type="AlphaFoldDB" id="A0A437APB1"/>
<feature type="non-terminal residue" evidence="2">
    <location>
        <position position="1"/>
    </location>
</feature>
<proteinExistence type="predicted"/>
<evidence type="ECO:0000256" key="1">
    <source>
        <dbReference type="SAM" id="Phobius"/>
    </source>
</evidence>
<comment type="caution">
    <text evidence="2">The sequence shown here is derived from an EMBL/GenBank/DDBJ whole genome shotgun (WGS) entry which is preliminary data.</text>
</comment>
<organism evidence="2 3">
    <name type="scientific">Tubulinosema ratisbonensis</name>
    <dbReference type="NCBI Taxonomy" id="291195"/>
    <lineage>
        <taxon>Eukaryota</taxon>
        <taxon>Fungi</taxon>
        <taxon>Fungi incertae sedis</taxon>
        <taxon>Microsporidia</taxon>
        <taxon>Tubulinosematoidea</taxon>
        <taxon>Tubulinosematidae</taxon>
        <taxon>Tubulinosema</taxon>
    </lineage>
</organism>
<dbReference type="Proteomes" id="UP000282876">
    <property type="component" value="Unassembled WGS sequence"/>
</dbReference>
<dbReference type="EMBL" id="RCSS01000135">
    <property type="protein sequence ID" value="RVD92836.1"/>
    <property type="molecule type" value="Genomic_DNA"/>
</dbReference>
<sequence>IVNIYEMRVVYYIIEYVLFKFEFLKGNILFEIMKDKKDFTKSNTLNSFLLGTKVLILLAMYNTFTDKVYDSLISQLTISSFFLFLRIFNSSYANMFVLNDVYLLNNMFPPDFYSSFEVGGAVYCGTRRILGIKKPVSMNLKSFIYLKNNKSIFELLYESISCENKRKDLEERMKNKEMFFTKEKFGEECLFYKNLLKSTTEKFILLLNK</sequence>
<dbReference type="VEuPathDB" id="MicrosporidiaDB:TUBRATIS_006530"/>
<reference evidence="2 3" key="1">
    <citation type="submission" date="2018-10" db="EMBL/GenBank/DDBJ databases">
        <title>Draft genome sequence of the microsporidian Tubulinosema ratisbonensis.</title>
        <authorList>
            <person name="Polonais V."/>
            <person name="Peyretaillade E."/>
            <person name="Niehus S."/>
            <person name="Wawrzyniak I."/>
            <person name="Franchet A."/>
            <person name="Gaspin C."/>
            <person name="Reichstadt M."/>
            <person name="Belser C."/>
            <person name="Labadie K."/>
            <person name="Delbac F."/>
            <person name="Ferrandon D."/>
        </authorList>
    </citation>
    <scope>NUCLEOTIDE SEQUENCE [LARGE SCALE GENOMIC DNA]</scope>
    <source>
        <strain evidence="2 3">Franzen</strain>
    </source>
</reference>
<gene>
    <name evidence="2" type="ORF">TUBRATIS_006530</name>
</gene>